<feature type="compositionally biased region" description="Polar residues" evidence="8">
    <location>
        <begin position="868"/>
        <end position="880"/>
    </location>
</feature>
<dbReference type="SMART" id="SM00439">
    <property type="entry name" value="BAH"/>
    <property type="match status" value="1"/>
</dbReference>
<dbReference type="CDD" id="cd04369">
    <property type="entry name" value="Bromodomain"/>
    <property type="match status" value="1"/>
</dbReference>
<feature type="region of interest" description="Disordered" evidence="8">
    <location>
        <begin position="845"/>
        <end position="889"/>
    </location>
</feature>
<feature type="compositionally biased region" description="Low complexity" evidence="8">
    <location>
        <begin position="246"/>
        <end position="255"/>
    </location>
</feature>
<accession>A0A0L6V2I1</accession>
<dbReference type="CDD" id="cd04717">
    <property type="entry name" value="BAH_polybromo"/>
    <property type="match status" value="1"/>
</dbReference>
<keyword evidence="2" id="KW-0677">Repeat</keyword>
<dbReference type="GO" id="GO:0006338">
    <property type="term" value="P:chromatin remodeling"/>
    <property type="evidence" value="ECO:0007669"/>
    <property type="project" value="InterPro"/>
</dbReference>
<dbReference type="Gene3D" id="1.20.920.10">
    <property type="entry name" value="Bromodomain-like"/>
    <property type="match status" value="1"/>
</dbReference>
<evidence type="ECO:0000256" key="7">
    <source>
        <dbReference type="ARBA" id="ARBA00023242"/>
    </source>
</evidence>
<evidence type="ECO:0000259" key="9">
    <source>
        <dbReference type="PROSITE" id="PS51038"/>
    </source>
</evidence>
<dbReference type="PROSITE" id="PS51038">
    <property type="entry name" value="BAH"/>
    <property type="match status" value="1"/>
</dbReference>
<evidence type="ECO:0000256" key="1">
    <source>
        <dbReference type="ARBA" id="ARBA00004123"/>
    </source>
</evidence>
<keyword evidence="3" id="KW-0156">Chromatin regulator</keyword>
<organism evidence="10 11">
    <name type="scientific">Puccinia sorghi</name>
    <dbReference type="NCBI Taxonomy" id="27349"/>
    <lineage>
        <taxon>Eukaryota</taxon>
        <taxon>Fungi</taxon>
        <taxon>Dikarya</taxon>
        <taxon>Basidiomycota</taxon>
        <taxon>Pucciniomycotina</taxon>
        <taxon>Pucciniomycetes</taxon>
        <taxon>Pucciniales</taxon>
        <taxon>Pucciniaceae</taxon>
        <taxon>Puccinia</taxon>
    </lineage>
</organism>
<evidence type="ECO:0000256" key="2">
    <source>
        <dbReference type="ARBA" id="ARBA00022737"/>
    </source>
</evidence>
<dbReference type="Pfam" id="PF01426">
    <property type="entry name" value="BAH"/>
    <property type="match status" value="1"/>
</dbReference>
<protein>
    <recommendedName>
        <fullName evidence="9">BAH domain-containing protein</fullName>
    </recommendedName>
</protein>
<keyword evidence="6" id="KW-0804">Transcription</keyword>
<keyword evidence="5" id="KW-0103">Bromodomain</keyword>
<sequence length="889" mass="100313">MLSSIEKEACIKLIESCFNFHNVILQRNGRLISTPFEELPDESHTVYYEKVSHPKSLASVLVTFFLPTAQSLLNQDHYDNLKDLYTDLKQVFANLVNTSWPSSYTIQSARSFTSTSIIRQAYIVTKSGRDWQDAIRMDVTFPFFFSMKQHVDETWEQRVTEKLFPSLEVLFPDSVSHIPCMFTIAPSNRFAHDRKAAAIIFQSPPRLEPINTSRKPNANEASDSQPTSKSTRSMTTSAVPLKRSRSQSTSSSASADEAPTPIPSSYLSNTTTRNKRSRKSLPTSVNNALDDDGPITAKDRVPDLESGWMRDGNSHLNSQALATFILTRLKHERLPADNLSSQSIPHQGALSDTTIAQDSPVLKLDIIEAQLQGNHYTSMEAFDRDLHQAFLHAEQAYSKIPDRLAGIYVLKRLYQELTQGDGTLTLRDSIPVGAAKKLASVTMGPGNRLHLPRNDEPVKLRAKDKVLLEGVHHKGDYLKIGDWVHLFNPDDPSRPIIGQIFNTYRRVDTGRRTVSVCWYYRPEETVHYISRTFLENEVFKTGNFIDHVVEDILGRCLVLFYTKYVRGRPSAPLWTPDTPTYICEHRYKDDHYSFKKIKNWDSCVPSNIRNEGTEENFQTFPNIQQVSTLLRLPSPFLSPPSDRMKGSGEPIIANPHEVARELPKDQTKCHDLNLTLSDIEKVLGRLPTNPPRRPHGIEPGDESAQSTRSPSIQTKSLSLPQHSSSSVTPTATSSALPNLSYPPPLTKSFDLTSLELCHLLGHSKSGPLKRPPCLLDLVASQDCFEKLPGKLFHLGESVEHRPNGTSENQNEEPGSDVNAQPTDKEEQLIWFPCLPISLLTPKTHHRYHHHHRVTPNGNKKNDQHRDPSLSSMKPVHSQTYLDWLSKNKK</sequence>
<gene>
    <name evidence="10" type="ORF">VP01_2877g1</name>
</gene>
<comment type="caution">
    <text evidence="10">The sequence shown here is derived from an EMBL/GenBank/DDBJ whole genome shotgun (WGS) entry which is preliminary data.</text>
</comment>
<feature type="region of interest" description="Disordered" evidence="8">
    <location>
        <begin position="797"/>
        <end position="821"/>
    </location>
</feature>
<dbReference type="OrthoDB" id="1742084at2759"/>
<dbReference type="GO" id="GO:0016586">
    <property type="term" value="C:RSC-type complex"/>
    <property type="evidence" value="ECO:0007669"/>
    <property type="project" value="InterPro"/>
</dbReference>
<comment type="subcellular location">
    <subcellularLocation>
        <location evidence="1">Nucleus</location>
    </subcellularLocation>
</comment>
<evidence type="ECO:0000313" key="10">
    <source>
        <dbReference type="EMBL" id="KNZ54707.1"/>
    </source>
</evidence>
<dbReference type="EMBL" id="LAVV01007809">
    <property type="protein sequence ID" value="KNZ54707.1"/>
    <property type="molecule type" value="Genomic_DNA"/>
</dbReference>
<feature type="region of interest" description="Disordered" evidence="8">
    <location>
        <begin position="684"/>
        <end position="741"/>
    </location>
</feature>
<dbReference type="Proteomes" id="UP000037035">
    <property type="component" value="Unassembled WGS sequence"/>
</dbReference>
<evidence type="ECO:0000256" key="6">
    <source>
        <dbReference type="ARBA" id="ARBA00023163"/>
    </source>
</evidence>
<feature type="compositionally biased region" description="Polar residues" evidence="8">
    <location>
        <begin position="703"/>
        <end position="715"/>
    </location>
</feature>
<dbReference type="InterPro" id="IPR036427">
    <property type="entry name" value="Bromodomain-like_sf"/>
</dbReference>
<keyword evidence="4" id="KW-0805">Transcription regulation</keyword>
<evidence type="ECO:0000256" key="5">
    <source>
        <dbReference type="ARBA" id="ARBA00023117"/>
    </source>
</evidence>
<dbReference type="PANTHER" id="PTHR16062">
    <property type="entry name" value="SWI/SNF-RELATED"/>
    <property type="match status" value="1"/>
</dbReference>
<evidence type="ECO:0000256" key="3">
    <source>
        <dbReference type="ARBA" id="ARBA00022853"/>
    </source>
</evidence>
<feature type="domain" description="BAH" evidence="9">
    <location>
        <begin position="476"/>
        <end position="598"/>
    </location>
</feature>
<dbReference type="Gene3D" id="2.30.30.490">
    <property type="match status" value="1"/>
</dbReference>
<dbReference type="SUPFAM" id="SSF47370">
    <property type="entry name" value="Bromodomain"/>
    <property type="match status" value="1"/>
</dbReference>
<dbReference type="STRING" id="27349.A0A0L6V2I1"/>
<feature type="compositionally biased region" description="Low complexity" evidence="8">
    <location>
        <begin position="716"/>
        <end position="735"/>
    </location>
</feature>
<name>A0A0L6V2I1_9BASI</name>
<dbReference type="VEuPathDB" id="FungiDB:VP01_2877g1"/>
<keyword evidence="7" id="KW-0539">Nucleus</keyword>
<feature type="compositionally biased region" description="Polar residues" evidence="8">
    <location>
        <begin position="263"/>
        <end position="272"/>
    </location>
</feature>
<dbReference type="AlphaFoldDB" id="A0A0L6V2I1"/>
<dbReference type="InterPro" id="IPR043151">
    <property type="entry name" value="BAH_sf"/>
</dbReference>
<dbReference type="InterPro" id="IPR037382">
    <property type="entry name" value="Rsc/polybromo"/>
</dbReference>
<proteinExistence type="predicted"/>
<evidence type="ECO:0000256" key="4">
    <source>
        <dbReference type="ARBA" id="ARBA00023015"/>
    </source>
</evidence>
<dbReference type="GO" id="GO:0003682">
    <property type="term" value="F:chromatin binding"/>
    <property type="evidence" value="ECO:0007669"/>
    <property type="project" value="InterPro"/>
</dbReference>
<feature type="region of interest" description="Disordered" evidence="8">
    <location>
        <begin position="201"/>
        <end position="300"/>
    </location>
</feature>
<feature type="compositionally biased region" description="Polar residues" evidence="8">
    <location>
        <begin position="210"/>
        <end position="238"/>
    </location>
</feature>
<dbReference type="GO" id="GO:0006368">
    <property type="term" value="P:transcription elongation by RNA polymerase II"/>
    <property type="evidence" value="ECO:0007669"/>
    <property type="project" value="TreeGrafter"/>
</dbReference>
<dbReference type="PANTHER" id="PTHR16062:SF21">
    <property type="entry name" value="CHROMATIN STRUCTURE-REMODELING COMPLEX SUBUNIT RSC1-RELATED"/>
    <property type="match status" value="1"/>
</dbReference>
<dbReference type="InterPro" id="IPR001025">
    <property type="entry name" value="BAH_dom"/>
</dbReference>
<evidence type="ECO:0000256" key="8">
    <source>
        <dbReference type="SAM" id="MobiDB-lite"/>
    </source>
</evidence>
<keyword evidence="11" id="KW-1185">Reference proteome</keyword>
<reference evidence="10 11" key="1">
    <citation type="submission" date="2015-08" db="EMBL/GenBank/DDBJ databases">
        <title>Next Generation Sequencing and Analysis of the Genome of Puccinia sorghi L Schw, the Causal Agent of Maize Common Rust.</title>
        <authorList>
            <person name="Rochi L."/>
            <person name="Burguener G."/>
            <person name="Darino M."/>
            <person name="Turjanski A."/>
            <person name="Kreff E."/>
            <person name="Dieguez M.J."/>
            <person name="Sacco F."/>
        </authorList>
    </citation>
    <scope>NUCLEOTIDE SEQUENCE [LARGE SCALE GENOMIC DNA]</scope>
    <source>
        <strain evidence="10 11">RO10H11247</strain>
    </source>
</reference>
<evidence type="ECO:0000313" key="11">
    <source>
        <dbReference type="Proteomes" id="UP000037035"/>
    </source>
</evidence>